<evidence type="ECO:0000313" key="1">
    <source>
        <dbReference type="EMBL" id="MPC29837.1"/>
    </source>
</evidence>
<accession>A0A5B7E902</accession>
<evidence type="ECO:0000313" key="2">
    <source>
        <dbReference type="Proteomes" id="UP000324222"/>
    </source>
</evidence>
<protein>
    <submittedName>
        <fullName evidence="1">Uncharacterized protein</fullName>
    </submittedName>
</protein>
<reference evidence="1 2" key="1">
    <citation type="submission" date="2019-05" db="EMBL/GenBank/DDBJ databases">
        <title>Another draft genome of Portunus trituberculatus and its Hox gene families provides insights of decapod evolution.</title>
        <authorList>
            <person name="Jeong J.-H."/>
            <person name="Song I."/>
            <person name="Kim S."/>
            <person name="Choi T."/>
            <person name="Kim D."/>
            <person name="Ryu S."/>
            <person name="Kim W."/>
        </authorList>
    </citation>
    <scope>NUCLEOTIDE SEQUENCE [LARGE SCALE GENOMIC DNA]</scope>
    <source>
        <tissue evidence="1">Muscle</tissue>
    </source>
</reference>
<comment type="caution">
    <text evidence="1">The sequence shown here is derived from an EMBL/GenBank/DDBJ whole genome shotgun (WGS) entry which is preliminary data.</text>
</comment>
<organism evidence="1 2">
    <name type="scientific">Portunus trituberculatus</name>
    <name type="common">Swimming crab</name>
    <name type="synonym">Neptunus trituberculatus</name>
    <dbReference type="NCBI Taxonomy" id="210409"/>
    <lineage>
        <taxon>Eukaryota</taxon>
        <taxon>Metazoa</taxon>
        <taxon>Ecdysozoa</taxon>
        <taxon>Arthropoda</taxon>
        <taxon>Crustacea</taxon>
        <taxon>Multicrustacea</taxon>
        <taxon>Malacostraca</taxon>
        <taxon>Eumalacostraca</taxon>
        <taxon>Eucarida</taxon>
        <taxon>Decapoda</taxon>
        <taxon>Pleocyemata</taxon>
        <taxon>Brachyura</taxon>
        <taxon>Eubrachyura</taxon>
        <taxon>Portunoidea</taxon>
        <taxon>Portunidae</taxon>
        <taxon>Portuninae</taxon>
        <taxon>Portunus</taxon>
    </lineage>
</organism>
<proteinExistence type="predicted"/>
<gene>
    <name evidence="1" type="ORF">E2C01_023088</name>
</gene>
<name>A0A5B7E902_PORTR</name>
<dbReference type="Proteomes" id="UP000324222">
    <property type="component" value="Unassembled WGS sequence"/>
</dbReference>
<sequence length="109" mass="12566">MYCYNIRQATIYPCYNIIYRILSNTGEGEGWERARGSVVMTDDVVDKITRETGSKRVVNLELPPAYPLFPIGADEKQVAGTASHTLWKEQEALSLSWRISVIQRWRHHL</sequence>
<dbReference type="AlphaFoldDB" id="A0A5B7E902"/>
<dbReference type="EMBL" id="VSRR010002144">
    <property type="protein sequence ID" value="MPC29837.1"/>
    <property type="molecule type" value="Genomic_DNA"/>
</dbReference>
<keyword evidence="2" id="KW-1185">Reference proteome</keyword>